<sequence>MFINVKKLYCVKSFLLLNYQFLNVLSPFLIEASVLREIWMHLCIHIPIVHMLHILAYCAFSCGLKMSVMVC</sequence>
<keyword evidence="1" id="KW-0812">Transmembrane</keyword>
<name>A0A2P2MXQ4_RHIMU</name>
<accession>A0A2P2MXQ4</accession>
<keyword evidence="1" id="KW-1133">Transmembrane helix</keyword>
<dbReference type="AlphaFoldDB" id="A0A2P2MXQ4"/>
<dbReference type="EMBL" id="GGEC01054502">
    <property type="protein sequence ID" value="MBX34986.1"/>
    <property type="molecule type" value="Transcribed_RNA"/>
</dbReference>
<evidence type="ECO:0000256" key="1">
    <source>
        <dbReference type="SAM" id="Phobius"/>
    </source>
</evidence>
<keyword evidence="1" id="KW-0472">Membrane</keyword>
<proteinExistence type="predicted"/>
<organism evidence="2">
    <name type="scientific">Rhizophora mucronata</name>
    <name type="common">Asiatic mangrove</name>
    <dbReference type="NCBI Taxonomy" id="61149"/>
    <lineage>
        <taxon>Eukaryota</taxon>
        <taxon>Viridiplantae</taxon>
        <taxon>Streptophyta</taxon>
        <taxon>Embryophyta</taxon>
        <taxon>Tracheophyta</taxon>
        <taxon>Spermatophyta</taxon>
        <taxon>Magnoliopsida</taxon>
        <taxon>eudicotyledons</taxon>
        <taxon>Gunneridae</taxon>
        <taxon>Pentapetalae</taxon>
        <taxon>rosids</taxon>
        <taxon>fabids</taxon>
        <taxon>Malpighiales</taxon>
        <taxon>Rhizophoraceae</taxon>
        <taxon>Rhizophora</taxon>
    </lineage>
</organism>
<feature type="transmembrane region" description="Helical" evidence="1">
    <location>
        <begin position="38"/>
        <end position="60"/>
    </location>
</feature>
<protein>
    <submittedName>
        <fullName evidence="2">Uncharacterized protein</fullName>
    </submittedName>
</protein>
<evidence type="ECO:0000313" key="2">
    <source>
        <dbReference type="EMBL" id="MBX34986.1"/>
    </source>
</evidence>
<reference evidence="2" key="1">
    <citation type="submission" date="2018-02" db="EMBL/GenBank/DDBJ databases">
        <title>Rhizophora mucronata_Transcriptome.</title>
        <authorList>
            <person name="Meera S.P."/>
            <person name="Sreeshan A."/>
            <person name="Augustine A."/>
        </authorList>
    </citation>
    <scope>NUCLEOTIDE SEQUENCE</scope>
    <source>
        <tissue evidence="2">Leaf</tissue>
    </source>
</reference>